<dbReference type="CDD" id="cd06170">
    <property type="entry name" value="LuxR_C_like"/>
    <property type="match status" value="1"/>
</dbReference>
<dbReference type="InterPro" id="IPR036388">
    <property type="entry name" value="WH-like_DNA-bd_sf"/>
</dbReference>
<dbReference type="SMART" id="SM00421">
    <property type="entry name" value="HTH_LUXR"/>
    <property type="match status" value="1"/>
</dbReference>
<dbReference type="PROSITE" id="PS50043">
    <property type="entry name" value="HTH_LUXR_2"/>
    <property type="match status" value="1"/>
</dbReference>
<dbReference type="Pfam" id="PF00196">
    <property type="entry name" value="GerE"/>
    <property type="match status" value="1"/>
</dbReference>
<dbReference type="PANTHER" id="PTHR44688">
    <property type="entry name" value="DNA-BINDING TRANSCRIPTIONAL ACTIVATOR DEVR_DOSR"/>
    <property type="match status" value="1"/>
</dbReference>
<comment type="caution">
    <text evidence="5">The sequence shown here is derived from an EMBL/GenBank/DDBJ whole genome shotgun (WGS) entry which is preliminary data.</text>
</comment>
<evidence type="ECO:0000259" key="4">
    <source>
        <dbReference type="PROSITE" id="PS50043"/>
    </source>
</evidence>
<dbReference type="PATRIC" id="fig|1359194.3.peg.845"/>
<protein>
    <submittedName>
        <fullName evidence="5">Bacterial regulatory s, luxR family protein</fullName>
    </submittedName>
</protein>
<name>A0A0F3QJ84_RICBE</name>
<evidence type="ECO:0000313" key="6">
    <source>
        <dbReference type="Proteomes" id="UP000033689"/>
    </source>
</evidence>
<dbReference type="EMBL" id="LAOJ01000001">
    <property type="protein sequence ID" value="KJV92211.1"/>
    <property type="molecule type" value="Genomic_DNA"/>
</dbReference>
<dbReference type="AlphaFoldDB" id="A0A0F3QJ84"/>
<evidence type="ECO:0000313" key="5">
    <source>
        <dbReference type="EMBL" id="KJV92211.1"/>
    </source>
</evidence>
<dbReference type="PRINTS" id="PR00038">
    <property type="entry name" value="HTHLUXR"/>
</dbReference>
<evidence type="ECO:0000256" key="3">
    <source>
        <dbReference type="ARBA" id="ARBA00023163"/>
    </source>
</evidence>
<sequence length="285" mass="33410">MLNLTETNALAYQYYLSTQKRLKTIYDHLISLGVPFFGYIKIFKDGSYLPLISNITTEFMQAYFSIIKNQGFSATTVINKTINTKYNYVFFPTEIEHYDKRKDPIMNLMYDFNIWKNMLGIYKLINSEFIECYMFSMEGSAIQAMNFYLNNTQLLEYGIDYFDVKAKDLIDTTDKTKLAYFKQKLNFNILDQKELILQQSKQFSLNAEVKTGKYNKLSYRETECIYYLSLGNSMKEIGSILNLSPRTVEHHLNSIKQKTGLLYKSQLVKEFIKNAPSALFKDIRT</sequence>
<accession>A0A0F3QJ84</accession>
<evidence type="ECO:0000256" key="2">
    <source>
        <dbReference type="ARBA" id="ARBA00023125"/>
    </source>
</evidence>
<reference evidence="5 6" key="1">
    <citation type="submission" date="2015-02" db="EMBL/GenBank/DDBJ databases">
        <title>Genome Sequencing of Rickettsiales.</title>
        <authorList>
            <person name="Daugherty S.C."/>
            <person name="Su Q."/>
            <person name="Abolude K."/>
            <person name="Beier-Sexton M."/>
            <person name="Carlyon J.A."/>
            <person name="Carter R."/>
            <person name="Day N.P."/>
            <person name="Dumler S.J."/>
            <person name="Dyachenko V."/>
            <person name="Godinez A."/>
            <person name="Kurtti T.J."/>
            <person name="Lichay M."/>
            <person name="Mullins K.E."/>
            <person name="Ott S."/>
            <person name="Pappas-Brown V."/>
            <person name="Paris D.H."/>
            <person name="Patel P."/>
            <person name="Richards A.L."/>
            <person name="Sadzewicz L."/>
            <person name="Sears K."/>
            <person name="Seidman D."/>
            <person name="Sengamalay N."/>
            <person name="Stenos J."/>
            <person name="Tallon L.J."/>
            <person name="Vincent G."/>
            <person name="Fraser C.M."/>
            <person name="Munderloh U."/>
            <person name="Dunning-Hotopp J.C."/>
        </authorList>
    </citation>
    <scope>NUCLEOTIDE SEQUENCE [LARGE SCALE GENOMIC DNA]</scope>
    <source>
        <strain evidence="5 6">RML Mogi</strain>
    </source>
</reference>
<keyword evidence="1" id="KW-0805">Transcription regulation</keyword>
<dbReference type="GO" id="GO:0003677">
    <property type="term" value="F:DNA binding"/>
    <property type="evidence" value="ECO:0007669"/>
    <property type="project" value="UniProtKB-KW"/>
</dbReference>
<dbReference type="Gene3D" id="1.10.10.10">
    <property type="entry name" value="Winged helix-like DNA-binding domain superfamily/Winged helix DNA-binding domain"/>
    <property type="match status" value="1"/>
</dbReference>
<dbReference type="PANTHER" id="PTHR44688:SF16">
    <property type="entry name" value="DNA-BINDING TRANSCRIPTIONAL ACTIVATOR DEVR_DOSR"/>
    <property type="match status" value="1"/>
</dbReference>
<organism evidence="5 6">
    <name type="scientific">Rickettsia bellii str. RML Mogi</name>
    <dbReference type="NCBI Taxonomy" id="1359194"/>
    <lineage>
        <taxon>Bacteria</taxon>
        <taxon>Pseudomonadati</taxon>
        <taxon>Pseudomonadota</taxon>
        <taxon>Alphaproteobacteria</taxon>
        <taxon>Rickettsiales</taxon>
        <taxon>Rickettsiaceae</taxon>
        <taxon>Rickettsieae</taxon>
        <taxon>Rickettsia</taxon>
        <taxon>belli group</taxon>
    </lineage>
</organism>
<dbReference type="GO" id="GO:0006355">
    <property type="term" value="P:regulation of DNA-templated transcription"/>
    <property type="evidence" value="ECO:0007669"/>
    <property type="project" value="InterPro"/>
</dbReference>
<keyword evidence="2" id="KW-0238">DNA-binding</keyword>
<dbReference type="RefSeq" id="WP_041808448.1">
    <property type="nucleotide sequence ID" value="NZ_LAOJ01000001.1"/>
</dbReference>
<evidence type="ECO:0000256" key="1">
    <source>
        <dbReference type="ARBA" id="ARBA00023015"/>
    </source>
</evidence>
<keyword evidence="3" id="KW-0804">Transcription</keyword>
<dbReference type="SUPFAM" id="SSF46894">
    <property type="entry name" value="C-terminal effector domain of the bipartite response regulators"/>
    <property type="match status" value="1"/>
</dbReference>
<dbReference type="InterPro" id="IPR016032">
    <property type="entry name" value="Sig_transdc_resp-reg_C-effctor"/>
</dbReference>
<dbReference type="InterPro" id="IPR000792">
    <property type="entry name" value="Tscrpt_reg_LuxR_C"/>
</dbReference>
<proteinExistence type="predicted"/>
<dbReference type="Proteomes" id="UP000033689">
    <property type="component" value="Unassembled WGS sequence"/>
</dbReference>
<feature type="domain" description="HTH luxR-type" evidence="4">
    <location>
        <begin position="210"/>
        <end position="275"/>
    </location>
</feature>
<gene>
    <name evidence="5" type="ORF">RBEMOGI_0836</name>
</gene>